<dbReference type="AlphaFoldDB" id="A0A3M7TTU0"/>
<dbReference type="PROSITE" id="PS50110">
    <property type="entry name" value="RESPONSE_REGULATORY"/>
    <property type="match status" value="1"/>
</dbReference>
<keyword evidence="8" id="KW-0804">Transcription</keyword>
<dbReference type="GO" id="GO:0005737">
    <property type="term" value="C:cytoplasm"/>
    <property type="evidence" value="ECO:0007669"/>
    <property type="project" value="UniProtKB-SubCell"/>
</dbReference>
<evidence type="ECO:0000256" key="8">
    <source>
        <dbReference type="ARBA" id="ARBA00023163"/>
    </source>
</evidence>
<gene>
    <name evidence="11" type="ORF">EBO34_02955</name>
</gene>
<protein>
    <submittedName>
        <fullName evidence="11">Response regulator</fullName>
    </submittedName>
</protein>
<keyword evidence="6" id="KW-0238">DNA-binding</keyword>
<dbReference type="InterPro" id="IPR024187">
    <property type="entry name" value="Sig_transdc_resp-reg_cit/mal"/>
</dbReference>
<dbReference type="Proteomes" id="UP000278746">
    <property type="component" value="Unassembled WGS sequence"/>
</dbReference>
<dbReference type="InterPro" id="IPR011006">
    <property type="entry name" value="CheY-like_superfamily"/>
</dbReference>
<dbReference type="InterPro" id="IPR051271">
    <property type="entry name" value="2C-system_Tx_regulators"/>
</dbReference>
<dbReference type="GO" id="GO:0000156">
    <property type="term" value="F:phosphorelay response regulator activity"/>
    <property type="evidence" value="ECO:0007669"/>
    <property type="project" value="TreeGrafter"/>
</dbReference>
<comment type="caution">
    <text evidence="11">The sequence shown here is derived from an EMBL/GenBank/DDBJ whole genome shotgun (WGS) entry which is preliminary data.</text>
</comment>
<dbReference type="SUPFAM" id="SSF52172">
    <property type="entry name" value="CheY-like"/>
    <property type="match status" value="1"/>
</dbReference>
<proteinExistence type="predicted"/>
<dbReference type="PIRSF" id="PIRSF006171">
    <property type="entry name" value="RR_citrat_malat"/>
    <property type="match status" value="1"/>
</dbReference>
<evidence type="ECO:0000256" key="1">
    <source>
        <dbReference type="ARBA" id="ARBA00004496"/>
    </source>
</evidence>
<name>A0A3M7TTU0_9BACI</name>
<organism evidence="11 12">
    <name type="scientific">Alteribacter keqinensis</name>
    <dbReference type="NCBI Taxonomy" id="2483800"/>
    <lineage>
        <taxon>Bacteria</taxon>
        <taxon>Bacillati</taxon>
        <taxon>Bacillota</taxon>
        <taxon>Bacilli</taxon>
        <taxon>Bacillales</taxon>
        <taxon>Bacillaceae</taxon>
        <taxon>Alteribacter</taxon>
    </lineage>
</organism>
<evidence type="ECO:0000259" key="10">
    <source>
        <dbReference type="PROSITE" id="PS50110"/>
    </source>
</evidence>
<evidence type="ECO:0000256" key="2">
    <source>
        <dbReference type="ARBA" id="ARBA00022490"/>
    </source>
</evidence>
<evidence type="ECO:0000256" key="7">
    <source>
        <dbReference type="ARBA" id="ARBA00023159"/>
    </source>
</evidence>
<evidence type="ECO:0000256" key="3">
    <source>
        <dbReference type="ARBA" id="ARBA00022553"/>
    </source>
</evidence>
<keyword evidence="5" id="KW-0805">Transcription regulation</keyword>
<comment type="subcellular location">
    <subcellularLocation>
        <location evidence="1">Cytoplasm</location>
    </subcellularLocation>
</comment>
<feature type="modified residue" description="4-aspartylphosphate" evidence="9">
    <location>
        <position position="54"/>
    </location>
</feature>
<reference evidence="11 12" key="1">
    <citation type="submission" date="2018-10" db="EMBL/GenBank/DDBJ databases">
        <title>Bacillus Keqinensis sp. nov., a moderately halophilic bacterium isolated from a saline-alkaline lake.</title>
        <authorList>
            <person name="Wang H."/>
        </authorList>
    </citation>
    <scope>NUCLEOTIDE SEQUENCE [LARGE SCALE GENOMIC DNA]</scope>
    <source>
        <strain evidence="11 12">KQ-3</strain>
    </source>
</reference>
<dbReference type="Pfam" id="PF00072">
    <property type="entry name" value="Response_reg"/>
    <property type="match status" value="1"/>
</dbReference>
<dbReference type="InterPro" id="IPR048714">
    <property type="entry name" value="DpiA-like_HTH"/>
</dbReference>
<dbReference type="Gene3D" id="3.40.50.2300">
    <property type="match status" value="1"/>
</dbReference>
<evidence type="ECO:0000256" key="9">
    <source>
        <dbReference type="PROSITE-ProRule" id="PRU00169"/>
    </source>
</evidence>
<keyword evidence="7" id="KW-0010">Activator</keyword>
<feature type="domain" description="Response regulatory" evidence="10">
    <location>
        <begin position="3"/>
        <end position="120"/>
    </location>
</feature>
<keyword evidence="3 9" id="KW-0597">Phosphoprotein</keyword>
<evidence type="ECO:0000313" key="11">
    <source>
        <dbReference type="EMBL" id="RNA68937.1"/>
    </source>
</evidence>
<dbReference type="PANTHER" id="PTHR45526:SF1">
    <property type="entry name" value="TRANSCRIPTIONAL REGULATORY PROTEIN DCUR-RELATED"/>
    <property type="match status" value="1"/>
</dbReference>
<dbReference type="CDD" id="cd19925">
    <property type="entry name" value="REC_citrate_TCS"/>
    <property type="match status" value="1"/>
</dbReference>
<dbReference type="OrthoDB" id="9759232at2"/>
<evidence type="ECO:0000256" key="5">
    <source>
        <dbReference type="ARBA" id="ARBA00023015"/>
    </source>
</evidence>
<dbReference type="GO" id="GO:0003677">
    <property type="term" value="F:DNA binding"/>
    <property type="evidence" value="ECO:0007669"/>
    <property type="project" value="UniProtKB-KW"/>
</dbReference>
<dbReference type="RefSeq" id="WP_122896459.1">
    <property type="nucleotide sequence ID" value="NZ_RHIB01000001.1"/>
</dbReference>
<dbReference type="EMBL" id="RHIB01000001">
    <property type="protein sequence ID" value="RNA68937.1"/>
    <property type="molecule type" value="Genomic_DNA"/>
</dbReference>
<keyword evidence="4" id="KW-0902">Two-component regulatory system</keyword>
<dbReference type="SMART" id="SM00448">
    <property type="entry name" value="REC"/>
    <property type="match status" value="1"/>
</dbReference>
<keyword evidence="2" id="KW-0963">Cytoplasm</keyword>
<evidence type="ECO:0000256" key="4">
    <source>
        <dbReference type="ARBA" id="ARBA00023012"/>
    </source>
</evidence>
<accession>A0A3M7TTU0</accession>
<keyword evidence="12" id="KW-1185">Reference proteome</keyword>
<dbReference type="Pfam" id="PF20714">
    <property type="entry name" value="HTH_64"/>
    <property type="match status" value="1"/>
</dbReference>
<sequence length="237" mass="27000">MINVLILDDDPMVAKWNNSYVGKLEGFRAAGTAHTYEEAKRQLNDKRIDLLLLDIYIGADNGLELLQELRAESLWEGDVILITAASDAGSVKKAMRYGAVDYIMKPFDFERFQEAMMKYRSRRKLFEEHTVLDQQKLDEQWFPKGETKVDELPKGLSDNTFLTVIDGIIKVGKPAFSTEDVAAGTGISRVTVRKYLKYMAETGMAGERLIYGTVGRPQHLFLLDDEQQKKLLERVKE</sequence>
<dbReference type="PANTHER" id="PTHR45526">
    <property type="entry name" value="TRANSCRIPTIONAL REGULATORY PROTEIN DPIA"/>
    <property type="match status" value="1"/>
</dbReference>
<dbReference type="GO" id="GO:0003700">
    <property type="term" value="F:DNA-binding transcription factor activity"/>
    <property type="evidence" value="ECO:0007669"/>
    <property type="project" value="InterPro"/>
</dbReference>
<dbReference type="InterPro" id="IPR001789">
    <property type="entry name" value="Sig_transdc_resp-reg_receiver"/>
</dbReference>
<evidence type="ECO:0000256" key="6">
    <source>
        <dbReference type="ARBA" id="ARBA00023125"/>
    </source>
</evidence>
<evidence type="ECO:0000313" key="12">
    <source>
        <dbReference type="Proteomes" id="UP000278746"/>
    </source>
</evidence>